<reference evidence="1" key="1">
    <citation type="submission" date="2022-04" db="EMBL/GenBank/DDBJ databases">
        <title>Genome of the entomopathogenic fungus Entomophthora muscae.</title>
        <authorList>
            <person name="Elya C."/>
            <person name="Lovett B.R."/>
            <person name="Lee E."/>
            <person name="Macias A.M."/>
            <person name="Hajek A.E."/>
            <person name="De Bivort B.L."/>
            <person name="Kasson M.T."/>
            <person name="De Fine Licht H.H."/>
            <person name="Stajich J.E."/>
        </authorList>
    </citation>
    <scope>NUCLEOTIDE SEQUENCE</scope>
    <source>
        <strain evidence="1">Berkeley</strain>
    </source>
</reference>
<proteinExistence type="predicted"/>
<dbReference type="EC" id="1.1.1.3" evidence="1"/>
<protein>
    <submittedName>
        <fullName evidence="1">Homoserine dehydrogenase</fullName>
        <ecNumber evidence="1">1.1.1.3</ecNumber>
    </submittedName>
</protein>
<evidence type="ECO:0000313" key="2">
    <source>
        <dbReference type="Proteomes" id="UP001165960"/>
    </source>
</evidence>
<name>A0ACC2REB5_9FUNG</name>
<keyword evidence="1" id="KW-0560">Oxidoreductase</keyword>
<dbReference type="EMBL" id="QTSX02007403">
    <property type="protein sequence ID" value="KAJ9048437.1"/>
    <property type="molecule type" value="Genomic_DNA"/>
</dbReference>
<dbReference type="Proteomes" id="UP001165960">
    <property type="component" value="Unassembled WGS sequence"/>
</dbReference>
<accession>A0ACC2REB5</accession>
<organism evidence="1 2">
    <name type="scientific">Entomophthora muscae</name>
    <dbReference type="NCBI Taxonomy" id="34485"/>
    <lineage>
        <taxon>Eukaryota</taxon>
        <taxon>Fungi</taxon>
        <taxon>Fungi incertae sedis</taxon>
        <taxon>Zoopagomycota</taxon>
        <taxon>Entomophthoromycotina</taxon>
        <taxon>Entomophthoromycetes</taxon>
        <taxon>Entomophthorales</taxon>
        <taxon>Entomophthoraceae</taxon>
        <taxon>Entomophthora</taxon>
    </lineage>
</organism>
<evidence type="ECO:0000313" key="1">
    <source>
        <dbReference type="EMBL" id="KAJ9048437.1"/>
    </source>
</evidence>
<gene>
    <name evidence="1" type="primary">HOM6_2</name>
    <name evidence="1" type="ORF">DSO57_1035090</name>
</gene>
<sequence>MNESPAVILSGSSKASMLVTPNKKAFSGNLSLYKEMLAASQKYNRFCYHESTVGAGLPVVETLKSLVQTGDKIVKVEGIFSGTLSYLFNNFSSTSPKEKVSFSDIVKVAKEKGFTEPDPRDDLNGLDVARKVTILGRIAGLDISLETLDIENIVPEQLRSLGTASEFMSHLPDFDSHFDQLNSEAASQNQVLRYVGIIGGDGTGSVKLMRYSAEHPFASLTGSDNIVAFTTERFPSPLIIQGAGAGSSVTVFGILSDLLKIQERA</sequence>
<comment type="caution">
    <text evidence="1">The sequence shown here is derived from an EMBL/GenBank/DDBJ whole genome shotgun (WGS) entry which is preliminary data.</text>
</comment>
<keyword evidence="2" id="KW-1185">Reference proteome</keyword>